<dbReference type="InterPro" id="IPR009501">
    <property type="entry name" value="UCP020269"/>
</dbReference>
<gene>
    <name evidence="2" type="ORF">DFE_2354</name>
</gene>
<proteinExistence type="predicted"/>
<accession>A0A2Z6B0X3</accession>
<dbReference type="InterPro" id="IPR003741">
    <property type="entry name" value="LUD_dom"/>
</dbReference>
<dbReference type="PANTHER" id="PTHR36179:SF2">
    <property type="entry name" value="LUD DOMAIN-CONTAINING PROTEIN"/>
    <property type="match status" value="1"/>
</dbReference>
<dbReference type="InterPro" id="IPR024185">
    <property type="entry name" value="FTHF_cligase-like_sf"/>
</dbReference>
<dbReference type="OrthoDB" id="9809147at2"/>
<name>A0A2Z6B0X3_9BACT</name>
<evidence type="ECO:0000313" key="2">
    <source>
        <dbReference type="EMBL" id="BBD09080.1"/>
    </source>
</evidence>
<keyword evidence="3" id="KW-1185">Reference proteome</keyword>
<sequence>MDKPLDAFHEGRLNQLKKALARNNFEPYIVSGAGAARTLVVDELLPRMMQDEHVKSASFGGSMTLVHSGIYEGVKAVPELEVLDTYDTSVPRFEVLNIRRKALLSDVFLTGTNAITEDGRLVNLDGTGNRVAALAFGPRFVIVVVGRNKIVPNLDAAFARIKDHAAPVNSMRLDRKTPCVKTLRCENCTSPERICNTWAITEKSWPKNRIKVILIDQELGF</sequence>
<dbReference type="Proteomes" id="UP000269883">
    <property type="component" value="Chromosome"/>
</dbReference>
<dbReference type="AlphaFoldDB" id="A0A2Z6B0X3"/>
<evidence type="ECO:0000259" key="1">
    <source>
        <dbReference type="Pfam" id="PF02589"/>
    </source>
</evidence>
<organism evidence="2 3">
    <name type="scientific">Desulfovibrio ferrophilus</name>
    <dbReference type="NCBI Taxonomy" id="241368"/>
    <lineage>
        <taxon>Bacteria</taxon>
        <taxon>Pseudomonadati</taxon>
        <taxon>Thermodesulfobacteriota</taxon>
        <taxon>Desulfovibrionia</taxon>
        <taxon>Desulfovibrionales</taxon>
        <taxon>Desulfovibrionaceae</taxon>
        <taxon>Desulfovibrio</taxon>
    </lineage>
</organism>
<dbReference type="KEGG" id="dfl:DFE_2354"/>
<feature type="domain" description="LUD" evidence="1">
    <location>
        <begin position="14"/>
        <end position="215"/>
    </location>
</feature>
<dbReference type="EMBL" id="AP017378">
    <property type="protein sequence ID" value="BBD09080.1"/>
    <property type="molecule type" value="Genomic_DNA"/>
</dbReference>
<dbReference type="Gene3D" id="3.40.50.10420">
    <property type="entry name" value="NagB/RpiA/CoA transferase-like"/>
    <property type="match status" value="1"/>
</dbReference>
<dbReference type="Pfam" id="PF02589">
    <property type="entry name" value="LUD_dom"/>
    <property type="match status" value="1"/>
</dbReference>
<evidence type="ECO:0000313" key="3">
    <source>
        <dbReference type="Proteomes" id="UP000269883"/>
    </source>
</evidence>
<dbReference type="InterPro" id="IPR037171">
    <property type="entry name" value="NagB/RpiA_transferase-like"/>
</dbReference>
<dbReference type="SUPFAM" id="SSF100950">
    <property type="entry name" value="NagB/RpiA/CoA transferase-like"/>
    <property type="match status" value="1"/>
</dbReference>
<reference evidence="2 3" key="1">
    <citation type="journal article" date="2018" name="Sci. Adv.">
        <title>Multi-heme cytochromes provide a pathway for survival in energy-limited environments.</title>
        <authorList>
            <person name="Deng X."/>
            <person name="Dohmae N."/>
            <person name="Nealson K.H."/>
            <person name="Hashimoto K."/>
            <person name="Okamoto A."/>
        </authorList>
    </citation>
    <scope>NUCLEOTIDE SEQUENCE [LARGE SCALE GENOMIC DNA]</scope>
    <source>
        <strain evidence="2 3">IS5</strain>
    </source>
</reference>
<dbReference type="PIRSF" id="PIRSF020269">
    <property type="entry name" value="DUF1121"/>
    <property type="match status" value="1"/>
</dbReference>
<protein>
    <recommendedName>
        <fullName evidence="1">LUD domain-containing protein</fullName>
    </recommendedName>
</protein>
<dbReference type="PANTHER" id="PTHR36179">
    <property type="entry name" value="LUD_DOM DOMAIN-CONTAINING PROTEIN"/>
    <property type="match status" value="1"/>
</dbReference>
<dbReference type="RefSeq" id="WP_126379753.1">
    <property type="nucleotide sequence ID" value="NZ_AP017378.1"/>
</dbReference>